<organism evidence="1 2">
    <name type="scientific">Mycoplasmopsis anatis 1340</name>
    <dbReference type="NCBI Taxonomy" id="1034808"/>
    <lineage>
        <taxon>Bacteria</taxon>
        <taxon>Bacillati</taxon>
        <taxon>Mycoplasmatota</taxon>
        <taxon>Mycoplasmoidales</taxon>
        <taxon>Metamycoplasmataceae</taxon>
        <taxon>Mycoplasmopsis</taxon>
    </lineage>
</organism>
<dbReference type="AlphaFoldDB" id="F9QDD6"/>
<sequence>MNTTIETINKKEIFEDYKKFKSIEDNMKGTLVGTNDNKW</sequence>
<reference evidence="1 2" key="1">
    <citation type="journal article" date="2011" name="J. Bacteriol.">
        <title>Genome Sequence of Duck Pathogen Mycoplasma anatis Strain 1340.</title>
        <authorList>
            <person name="Guo Z."/>
            <person name="Chen P."/>
            <person name="Ren P."/>
            <person name="Kuang S."/>
            <person name="Zhou Z."/>
            <person name="Li Z."/>
            <person name="Liu M."/>
            <person name="Shi D."/>
            <person name="Xiao Y."/>
            <person name="Wang X."/>
            <person name="Zhou R."/>
            <person name="Jin H."/>
            <person name="Bi D."/>
        </authorList>
    </citation>
    <scope>NUCLEOTIDE SEQUENCE [LARGE SCALE GENOMIC DNA]</scope>
    <source>
        <strain evidence="1 2">1340</strain>
    </source>
</reference>
<gene>
    <name evidence="1" type="ORF">GIG_02216</name>
</gene>
<proteinExistence type="predicted"/>
<name>F9QDD6_9BACT</name>
<accession>F9QDD6</accession>
<protein>
    <submittedName>
        <fullName evidence="1">Uncharacterized protein</fullName>
    </submittedName>
</protein>
<evidence type="ECO:0000313" key="2">
    <source>
        <dbReference type="Proteomes" id="UP000005055"/>
    </source>
</evidence>
<dbReference type="Proteomes" id="UP000005055">
    <property type="component" value="Unassembled WGS sequence"/>
</dbReference>
<evidence type="ECO:0000313" key="1">
    <source>
        <dbReference type="EMBL" id="EGS29223.1"/>
    </source>
</evidence>
<comment type="caution">
    <text evidence="1">The sequence shown here is derived from an EMBL/GenBank/DDBJ whole genome shotgun (WGS) entry which is preliminary data.</text>
</comment>
<keyword evidence="2" id="KW-1185">Reference proteome</keyword>
<dbReference type="EMBL" id="AFVJ01000019">
    <property type="protein sequence ID" value="EGS29223.1"/>
    <property type="molecule type" value="Genomic_DNA"/>
</dbReference>